<dbReference type="Pfam" id="PF00512">
    <property type="entry name" value="HisKA"/>
    <property type="match status" value="1"/>
</dbReference>
<evidence type="ECO:0000256" key="4">
    <source>
        <dbReference type="ARBA" id="ARBA00022553"/>
    </source>
</evidence>
<dbReference type="Gene3D" id="1.10.287.130">
    <property type="match status" value="1"/>
</dbReference>
<dbReference type="GO" id="GO:0000155">
    <property type="term" value="F:phosphorelay sensor kinase activity"/>
    <property type="evidence" value="ECO:0007669"/>
    <property type="project" value="InterPro"/>
</dbReference>
<dbReference type="InterPro" id="IPR013656">
    <property type="entry name" value="PAS_4"/>
</dbReference>
<dbReference type="InterPro" id="IPR011006">
    <property type="entry name" value="CheY-like_superfamily"/>
</dbReference>
<dbReference type="EC" id="2.7.13.3" evidence="3"/>
<evidence type="ECO:0000313" key="12">
    <source>
        <dbReference type="Proteomes" id="UP000277294"/>
    </source>
</evidence>
<organism evidence="11 12">
    <name type="scientific">Pigmentiphaga humi</name>
    <dbReference type="NCBI Taxonomy" id="2478468"/>
    <lineage>
        <taxon>Bacteria</taxon>
        <taxon>Pseudomonadati</taxon>
        <taxon>Pseudomonadota</taxon>
        <taxon>Betaproteobacteria</taxon>
        <taxon>Burkholderiales</taxon>
        <taxon>Alcaligenaceae</taxon>
        <taxon>Pigmentiphaga</taxon>
    </lineage>
</organism>
<feature type="modified residue" description="4-aspartylphosphate" evidence="7">
    <location>
        <position position="58"/>
    </location>
</feature>
<feature type="domain" description="Response regulatory" evidence="9">
    <location>
        <begin position="10"/>
        <end position="126"/>
    </location>
</feature>
<dbReference type="InterPro" id="IPR005467">
    <property type="entry name" value="His_kinase_dom"/>
</dbReference>
<dbReference type="SMART" id="SM00091">
    <property type="entry name" value="PAS"/>
    <property type="match status" value="1"/>
</dbReference>
<dbReference type="NCBIfam" id="TIGR00229">
    <property type="entry name" value="sensory_box"/>
    <property type="match status" value="1"/>
</dbReference>
<protein>
    <recommendedName>
        <fullName evidence="3">histidine kinase</fullName>
        <ecNumber evidence="3">2.7.13.3</ecNumber>
    </recommendedName>
</protein>
<keyword evidence="12" id="KW-1185">Reference proteome</keyword>
<dbReference type="PRINTS" id="PR00344">
    <property type="entry name" value="BCTRLSENSOR"/>
</dbReference>
<dbReference type="SMART" id="SM00448">
    <property type="entry name" value="REC"/>
    <property type="match status" value="2"/>
</dbReference>
<dbReference type="EMBL" id="UWPJ01000005">
    <property type="protein sequence ID" value="VCU68026.1"/>
    <property type="molecule type" value="Genomic_DNA"/>
</dbReference>
<keyword evidence="6 11" id="KW-0418">Kinase</keyword>
<dbReference type="AlphaFoldDB" id="A0A3P4AXC9"/>
<evidence type="ECO:0000256" key="2">
    <source>
        <dbReference type="ARBA" id="ARBA00004429"/>
    </source>
</evidence>
<dbReference type="CDD" id="cd16922">
    <property type="entry name" value="HATPase_EvgS-ArcB-TorS-like"/>
    <property type="match status" value="1"/>
</dbReference>
<dbReference type="Pfam" id="PF08448">
    <property type="entry name" value="PAS_4"/>
    <property type="match status" value="1"/>
</dbReference>
<feature type="modified residue" description="4-aspartylphosphate" evidence="7">
    <location>
        <position position="579"/>
    </location>
</feature>
<dbReference type="PANTHER" id="PTHR43547">
    <property type="entry name" value="TWO-COMPONENT HISTIDINE KINASE"/>
    <property type="match status" value="1"/>
</dbReference>
<dbReference type="SUPFAM" id="SSF52172">
    <property type="entry name" value="CheY-like"/>
    <property type="match status" value="2"/>
</dbReference>
<sequence>MADHASAVYTVLVVDDNPVTRYATARTLRTAGFGTAEAETGAQALQLAQSGISAVVLDVHLPDMNGFEVCRALRAQPDSASLPVVHLSAAHVRDTDKVQGLEAGANAYLTHPAEPAVLLATVAALLRARDAELAMRQSEARFRAIYNQAVGGICLLDPQGRLAEVNPALLSLLDRTAAQLLNHEVAQFAPAEWAERVRTATRTVHPSGWQGTLPLLDSGGAVVHLEWNISAPLDNGTKVAVISNVTERVQLEAHREKLLEREQAARSSIERLNRMKDDFIAILSHELRTPLNAIAMWTQFLGLRAKTPETRRGIESIDHNIKLQQRLISDLVDVSMLNVGKMTLERSMADPLEVAREAVQSVQPLVEKKHVRLTLDLPPDGGRKFWLDADRLQQILWNLLSNAIKFSPDHGEVVLSATLAHDELALSVRDQGKGISADFLPHVFDRFTQDASPNNRKHGGLGLGLSIVRHLAELHGGTASVYSAGEGLGATFSIRLPALDAPSGAARSEQPDEPAPDIRADTHRHLANLDILVVEDDDDAREVLSILLQERGARPRMAVSYEDAWTQLNQRRPDLLISDIGLPGKDGYQLLRDLRQQEREAGRVRLPTVALTAFSRQQDLQMAMEVGFDAHCAKPIRVRSLMTAIQDALGRSATPQ</sequence>
<feature type="domain" description="PAS" evidence="10">
    <location>
        <begin position="138"/>
        <end position="208"/>
    </location>
</feature>
<dbReference type="Pfam" id="PF02518">
    <property type="entry name" value="HATPase_c"/>
    <property type="match status" value="1"/>
</dbReference>
<dbReference type="Proteomes" id="UP000277294">
    <property type="component" value="Unassembled WGS sequence"/>
</dbReference>
<dbReference type="PROSITE" id="PS50110">
    <property type="entry name" value="RESPONSE_REGULATORY"/>
    <property type="match status" value="2"/>
</dbReference>
<dbReference type="SUPFAM" id="SSF55785">
    <property type="entry name" value="PYP-like sensor domain (PAS domain)"/>
    <property type="match status" value="1"/>
</dbReference>
<feature type="domain" description="Response regulatory" evidence="9">
    <location>
        <begin position="530"/>
        <end position="649"/>
    </location>
</feature>
<dbReference type="Gene3D" id="3.30.565.10">
    <property type="entry name" value="Histidine kinase-like ATPase, C-terminal domain"/>
    <property type="match status" value="1"/>
</dbReference>
<dbReference type="InterPro" id="IPR000014">
    <property type="entry name" value="PAS"/>
</dbReference>
<evidence type="ECO:0000256" key="7">
    <source>
        <dbReference type="PROSITE-ProRule" id="PRU00169"/>
    </source>
</evidence>
<dbReference type="InterPro" id="IPR036097">
    <property type="entry name" value="HisK_dim/P_sf"/>
</dbReference>
<feature type="domain" description="Histidine kinase" evidence="8">
    <location>
        <begin position="282"/>
        <end position="500"/>
    </location>
</feature>
<dbReference type="Pfam" id="PF00072">
    <property type="entry name" value="Response_reg"/>
    <property type="match status" value="2"/>
</dbReference>
<evidence type="ECO:0000256" key="5">
    <source>
        <dbReference type="ARBA" id="ARBA00022679"/>
    </source>
</evidence>
<dbReference type="PROSITE" id="PS50112">
    <property type="entry name" value="PAS"/>
    <property type="match status" value="1"/>
</dbReference>
<proteinExistence type="predicted"/>
<evidence type="ECO:0000256" key="3">
    <source>
        <dbReference type="ARBA" id="ARBA00012438"/>
    </source>
</evidence>
<comment type="subcellular location">
    <subcellularLocation>
        <location evidence="2">Cell inner membrane</location>
        <topology evidence="2">Multi-pass membrane protein</topology>
    </subcellularLocation>
</comment>
<dbReference type="InterPro" id="IPR003661">
    <property type="entry name" value="HisK_dim/P_dom"/>
</dbReference>
<reference evidence="11 12" key="1">
    <citation type="submission" date="2018-10" db="EMBL/GenBank/DDBJ databases">
        <authorList>
            <person name="Criscuolo A."/>
        </authorList>
    </citation>
    <scope>NUCLEOTIDE SEQUENCE [LARGE SCALE GENOMIC DNA]</scope>
    <source>
        <strain evidence="11">DnA1</strain>
    </source>
</reference>
<keyword evidence="5 11" id="KW-0808">Transferase</keyword>
<evidence type="ECO:0000259" key="9">
    <source>
        <dbReference type="PROSITE" id="PS50110"/>
    </source>
</evidence>
<dbReference type="SMART" id="SM00388">
    <property type="entry name" value="HisKA"/>
    <property type="match status" value="1"/>
</dbReference>
<evidence type="ECO:0000313" key="11">
    <source>
        <dbReference type="EMBL" id="VCU68026.1"/>
    </source>
</evidence>
<dbReference type="OrthoDB" id="8570858at2"/>
<evidence type="ECO:0000259" key="10">
    <source>
        <dbReference type="PROSITE" id="PS50112"/>
    </source>
</evidence>
<gene>
    <name evidence="11" type="primary">luxQ_2</name>
    <name evidence="11" type="ORF">PIGHUM_00073</name>
</gene>
<dbReference type="CDD" id="cd00082">
    <property type="entry name" value="HisKA"/>
    <property type="match status" value="1"/>
</dbReference>
<dbReference type="SUPFAM" id="SSF55874">
    <property type="entry name" value="ATPase domain of HSP90 chaperone/DNA topoisomerase II/histidine kinase"/>
    <property type="match status" value="1"/>
</dbReference>
<comment type="catalytic activity">
    <reaction evidence="1">
        <text>ATP + protein L-histidine = ADP + protein N-phospho-L-histidine.</text>
        <dbReference type="EC" id="2.7.13.3"/>
    </reaction>
</comment>
<dbReference type="RefSeq" id="WP_124077264.1">
    <property type="nucleotide sequence ID" value="NZ_UWPJ01000005.1"/>
</dbReference>
<dbReference type="PROSITE" id="PS50109">
    <property type="entry name" value="HIS_KIN"/>
    <property type="match status" value="1"/>
</dbReference>
<dbReference type="SUPFAM" id="SSF47384">
    <property type="entry name" value="Homodimeric domain of signal transducing histidine kinase"/>
    <property type="match status" value="1"/>
</dbReference>
<evidence type="ECO:0000256" key="6">
    <source>
        <dbReference type="ARBA" id="ARBA00022777"/>
    </source>
</evidence>
<accession>A0A3P4AXC9</accession>
<dbReference type="Gene3D" id="3.40.50.2300">
    <property type="match status" value="2"/>
</dbReference>
<keyword evidence="4 7" id="KW-0597">Phosphoprotein</keyword>
<dbReference type="InterPro" id="IPR036890">
    <property type="entry name" value="HATPase_C_sf"/>
</dbReference>
<dbReference type="PANTHER" id="PTHR43547:SF2">
    <property type="entry name" value="HYBRID SIGNAL TRANSDUCTION HISTIDINE KINASE C"/>
    <property type="match status" value="1"/>
</dbReference>
<dbReference type="GO" id="GO:0005886">
    <property type="term" value="C:plasma membrane"/>
    <property type="evidence" value="ECO:0007669"/>
    <property type="project" value="UniProtKB-SubCell"/>
</dbReference>
<dbReference type="InterPro" id="IPR001789">
    <property type="entry name" value="Sig_transdc_resp-reg_receiver"/>
</dbReference>
<dbReference type="SMART" id="SM00387">
    <property type="entry name" value="HATPase_c"/>
    <property type="match status" value="1"/>
</dbReference>
<name>A0A3P4AXC9_9BURK</name>
<dbReference type="Gene3D" id="3.30.450.20">
    <property type="entry name" value="PAS domain"/>
    <property type="match status" value="1"/>
</dbReference>
<evidence type="ECO:0000256" key="1">
    <source>
        <dbReference type="ARBA" id="ARBA00000085"/>
    </source>
</evidence>
<dbReference type="FunFam" id="3.30.565.10:FF:000006">
    <property type="entry name" value="Sensor histidine kinase WalK"/>
    <property type="match status" value="1"/>
</dbReference>
<dbReference type="InterPro" id="IPR003594">
    <property type="entry name" value="HATPase_dom"/>
</dbReference>
<dbReference type="InterPro" id="IPR004358">
    <property type="entry name" value="Sig_transdc_His_kin-like_C"/>
</dbReference>
<evidence type="ECO:0000259" key="8">
    <source>
        <dbReference type="PROSITE" id="PS50109"/>
    </source>
</evidence>
<dbReference type="InterPro" id="IPR035965">
    <property type="entry name" value="PAS-like_dom_sf"/>
</dbReference>
<dbReference type="CDD" id="cd00130">
    <property type="entry name" value="PAS"/>
    <property type="match status" value="1"/>
</dbReference>